<keyword evidence="1" id="KW-0472">Membrane</keyword>
<organism evidence="2 3">
    <name type="scientific">Cercophora newfieldiana</name>
    <dbReference type="NCBI Taxonomy" id="92897"/>
    <lineage>
        <taxon>Eukaryota</taxon>
        <taxon>Fungi</taxon>
        <taxon>Dikarya</taxon>
        <taxon>Ascomycota</taxon>
        <taxon>Pezizomycotina</taxon>
        <taxon>Sordariomycetes</taxon>
        <taxon>Sordariomycetidae</taxon>
        <taxon>Sordariales</taxon>
        <taxon>Lasiosphaeriaceae</taxon>
        <taxon>Cercophora</taxon>
    </lineage>
</organism>
<keyword evidence="1" id="KW-0812">Transmembrane</keyword>
<evidence type="ECO:0000313" key="3">
    <source>
        <dbReference type="Proteomes" id="UP001174936"/>
    </source>
</evidence>
<keyword evidence="1" id="KW-1133">Transmembrane helix</keyword>
<keyword evidence="3" id="KW-1185">Reference proteome</keyword>
<reference evidence="2" key="1">
    <citation type="submission" date="2023-06" db="EMBL/GenBank/DDBJ databases">
        <title>Genome-scale phylogeny and comparative genomics of the fungal order Sordariales.</title>
        <authorList>
            <consortium name="Lawrence Berkeley National Laboratory"/>
            <person name="Hensen N."/>
            <person name="Bonometti L."/>
            <person name="Westerberg I."/>
            <person name="Brannstrom I.O."/>
            <person name="Guillou S."/>
            <person name="Cros-Aarteil S."/>
            <person name="Calhoun S."/>
            <person name="Haridas S."/>
            <person name="Kuo A."/>
            <person name="Mondo S."/>
            <person name="Pangilinan J."/>
            <person name="Riley R."/>
            <person name="Labutti K."/>
            <person name="Andreopoulos B."/>
            <person name="Lipzen A."/>
            <person name="Chen C."/>
            <person name="Yanf M."/>
            <person name="Daum C."/>
            <person name="Ng V."/>
            <person name="Clum A."/>
            <person name="Steindorff A."/>
            <person name="Ohm R."/>
            <person name="Martin F."/>
            <person name="Silar P."/>
            <person name="Natvig D."/>
            <person name="Lalanne C."/>
            <person name="Gautier V."/>
            <person name="Ament-Velasquez S.L."/>
            <person name="Kruys A."/>
            <person name="Hutchinson M.I."/>
            <person name="Powell A.J."/>
            <person name="Barry K."/>
            <person name="Miller A.N."/>
            <person name="Grigoriev I.V."/>
            <person name="Debuchy R."/>
            <person name="Gladieux P."/>
            <person name="Thoren M.H."/>
            <person name="Johannesson H."/>
        </authorList>
    </citation>
    <scope>NUCLEOTIDE SEQUENCE</scope>
    <source>
        <strain evidence="2">SMH2532-1</strain>
    </source>
</reference>
<protein>
    <submittedName>
        <fullName evidence="2">Uncharacterized protein</fullName>
    </submittedName>
</protein>
<dbReference type="Proteomes" id="UP001174936">
    <property type="component" value="Unassembled WGS sequence"/>
</dbReference>
<comment type="caution">
    <text evidence="2">The sequence shown here is derived from an EMBL/GenBank/DDBJ whole genome shotgun (WGS) entry which is preliminary data.</text>
</comment>
<evidence type="ECO:0000256" key="1">
    <source>
        <dbReference type="SAM" id="Phobius"/>
    </source>
</evidence>
<name>A0AA39YRF0_9PEZI</name>
<proteinExistence type="predicted"/>
<sequence length="77" mass="7706">MCKNSSSTGLIVVVVVIVSAVVVVVANVRVLGDVLVLRLGVFAAIAIASVGLTELGVGGGCAIGLLSGVLRFQLRCI</sequence>
<dbReference type="EMBL" id="JAULSV010000001">
    <property type="protein sequence ID" value="KAK0656546.1"/>
    <property type="molecule type" value="Genomic_DNA"/>
</dbReference>
<feature type="transmembrane region" description="Helical" evidence="1">
    <location>
        <begin position="7"/>
        <end position="28"/>
    </location>
</feature>
<feature type="transmembrane region" description="Helical" evidence="1">
    <location>
        <begin position="40"/>
        <end position="66"/>
    </location>
</feature>
<evidence type="ECO:0000313" key="2">
    <source>
        <dbReference type="EMBL" id="KAK0656546.1"/>
    </source>
</evidence>
<dbReference type="AlphaFoldDB" id="A0AA39YRF0"/>
<gene>
    <name evidence="2" type="ORF">B0T16DRAFT_399641</name>
</gene>
<accession>A0AA39YRF0</accession>